<gene>
    <name evidence="1" type="ORF">EJB05_25681</name>
    <name evidence="2" type="ORF">EJB05_25786</name>
</gene>
<proteinExistence type="predicted"/>
<evidence type="ECO:0000313" key="2">
    <source>
        <dbReference type="EMBL" id="TVU23422.1"/>
    </source>
</evidence>
<keyword evidence="3" id="KW-1185">Reference proteome</keyword>
<accession>A0A5J9UIL4</accession>
<dbReference type="Proteomes" id="UP000324897">
    <property type="component" value="Chromosome 2"/>
</dbReference>
<comment type="caution">
    <text evidence="1">The sequence shown here is derived from an EMBL/GenBank/DDBJ whole genome shotgun (WGS) entry which is preliminary data.</text>
</comment>
<dbReference type="EMBL" id="RWGY01000013">
    <property type="protein sequence ID" value="TVU23422.1"/>
    <property type="molecule type" value="Genomic_DNA"/>
</dbReference>
<reference evidence="1 3" key="1">
    <citation type="journal article" date="2019" name="Sci. Rep.">
        <title>A high-quality genome of Eragrostis curvula grass provides insights into Poaceae evolution and supports new strategies to enhance forage quality.</title>
        <authorList>
            <person name="Carballo J."/>
            <person name="Santos B.A.C.M."/>
            <person name="Zappacosta D."/>
            <person name="Garbus I."/>
            <person name="Selva J.P."/>
            <person name="Gallo C.A."/>
            <person name="Diaz A."/>
            <person name="Albertini E."/>
            <person name="Caccamo M."/>
            <person name="Echenique V."/>
        </authorList>
    </citation>
    <scope>NUCLEOTIDE SEQUENCE [LARGE SCALE GENOMIC DNA]</scope>
    <source>
        <strain evidence="3">cv. Victoria</strain>
        <tissue evidence="1">Leaf</tissue>
    </source>
</reference>
<dbReference type="EMBL" id="RWGY01000013">
    <property type="protein sequence ID" value="TVU23324.1"/>
    <property type="molecule type" value="Genomic_DNA"/>
</dbReference>
<evidence type="ECO:0000313" key="3">
    <source>
        <dbReference type="Proteomes" id="UP000324897"/>
    </source>
</evidence>
<dbReference type="AlphaFoldDB" id="A0A5J9UIL4"/>
<dbReference type="Gramene" id="TVU23324">
    <property type="protein sequence ID" value="TVU23324"/>
    <property type="gene ID" value="EJB05_25681"/>
</dbReference>
<dbReference type="Gramene" id="TVU23422">
    <property type="protein sequence ID" value="TVU23422"/>
    <property type="gene ID" value="EJB05_25786"/>
</dbReference>
<name>A0A5J9UIL4_9POAL</name>
<protein>
    <submittedName>
        <fullName evidence="1">Uncharacterized protein</fullName>
    </submittedName>
</protein>
<evidence type="ECO:0000313" key="1">
    <source>
        <dbReference type="EMBL" id="TVU23324.1"/>
    </source>
</evidence>
<organism evidence="1 3">
    <name type="scientific">Eragrostis curvula</name>
    <name type="common">weeping love grass</name>
    <dbReference type="NCBI Taxonomy" id="38414"/>
    <lineage>
        <taxon>Eukaryota</taxon>
        <taxon>Viridiplantae</taxon>
        <taxon>Streptophyta</taxon>
        <taxon>Embryophyta</taxon>
        <taxon>Tracheophyta</taxon>
        <taxon>Spermatophyta</taxon>
        <taxon>Magnoliopsida</taxon>
        <taxon>Liliopsida</taxon>
        <taxon>Poales</taxon>
        <taxon>Poaceae</taxon>
        <taxon>PACMAD clade</taxon>
        <taxon>Chloridoideae</taxon>
        <taxon>Eragrostideae</taxon>
        <taxon>Eragrostidinae</taxon>
        <taxon>Eragrostis</taxon>
    </lineage>
</organism>
<sequence>MFDEFPHCYTPIPVQKYLQFHQLVPYSLQAGSWAEGLSKNICNSLHFMDGPVTDAACRIVALAMVVVVAS</sequence>